<dbReference type="PROSITE" id="PS50929">
    <property type="entry name" value="ABC_TM1F"/>
    <property type="match status" value="1"/>
</dbReference>
<dbReference type="GO" id="GO:0140359">
    <property type="term" value="F:ABC-type transporter activity"/>
    <property type="evidence" value="ECO:0007669"/>
    <property type="project" value="InterPro"/>
</dbReference>
<evidence type="ECO:0000259" key="9">
    <source>
        <dbReference type="PROSITE" id="PS50893"/>
    </source>
</evidence>
<reference evidence="11 12" key="1">
    <citation type="journal article" date="2015" name="Antonie Van Leeuwenhoek">
        <title>Lampropedia puyangensis sp. nov., isolated from symptomatic bark of Populus ? euramericana canker and emended description of Lampropedia hyalina (Ehrenberg 1832) Lee et al. 2004.</title>
        <authorList>
            <person name="Li Y."/>
            <person name="Wang T."/>
            <person name="Piao C.G."/>
            <person name="Wang L.F."/>
            <person name="Tian G.Z."/>
            <person name="Zhu T.H."/>
            <person name="Guo M.W."/>
        </authorList>
    </citation>
    <scope>NUCLEOTIDE SEQUENCE [LARGE SCALE GENOMIC DNA]</scope>
    <source>
        <strain evidence="11 12">2-bin</strain>
    </source>
</reference>
<dbReference type="NCBIfam" id="TIGR02857">
    <property type="entry name" value="CydD"/>
    <property type="match status" value="1"/>
</dbReference>
<evidence type="ECO:0000256" key="8">
    <source>
        <dbReference type="SAM" id="Phobius"/>
    </source>
</evidence>
<evidence type="ECO:0000256" key="6">
    <source>
        <dbReference type="ARBA" id="ARBA00022989"/>
    </source>
</evidence>
<dbReference type="GO" id="GO:0034040">
    <property type="term" value="F:ATPase-coupled lipid transmembrane transporter activity"/>
    <property type="evidence" value="ECO:0007669"/>
    <property type="project" value="TreeGrafter"/>
</dbReference>
<dbReference type="GO" id="GO:0005524">
    <property type="term" value="F:ATP binding"/>
    <property type="evidence" value="ECO:0007669"/>
    <property type="project" value="UniProtKB-KW"/>
</dbReference>
<dbReference type="InterPro" id="IPR003593">
    <property type="entry name" value="AAA+_ATPase"/>
</dbReference>
<dbReference type="GO" id="GO:0016887">
    <property type="term" value="F:ATP hydrolysis activity"/>
    <property type="evidence" value="ECO:0007669"/>
    <property type="project" value="InterPro"/>
</dbReference>
<evidence type="ECO:0000256" key="7">
    <source>
        <dbReference type="ARBA" id="ARBA00023136"/>
    </source>
</evidence>
<dbReference type="PANTHER" id="PTHR24221">
    <property type="entry name" value="ATP-BINDING CASSETTE SUB-FAMILY B"/>
    <property type="match status" value="1"/>
</dbReference>
<keyword evidence="12" id="KW-1185">Reference proteome</keyword>
<dbReference type="Pfam" id="PF00005">
    <property type="entry name" value="ABC_tran"/>
    <property type="match status" value="1"/>
</dbReference>
<keyword evidence="7 8" id="KW-0472">Membrane</keyword>
<keyword evidence="5" id="KW-0067">ATP-binding</keyword>
<dbReference type="Gene3D" id="3.40.50.300">
    <property type="entry name" value="P-loop containing nucleotide triphosphate hydrolases"/>
    <property type="match status" value="1"/>
</dbReference>
<dbReference type="Pfam" id="PF00664">
    <property type="entry name" value="ABC_membrane"/>
    <property type="match status" value="1"/>
</dbReference>
<dbReference type="Gene3D" id="1.20.1560.10">
    <property type="entry name" value="ABC transporter type 1, transmembrane domain"/>
    <property type="match status" value="1"/>
</dbReference>
<evidence type="ECO:0000313" key="12">
    <source>
        <dbReference type="Proteomes" id="UP000308917"/>
    </source>
</evidence>
<dbReference type="PANTHER" id="PTHR24221:SF261">
    <property type="entry name" value="GLUTATHIONE_L-CYSTEINE TRANSPORT SYSTEM ATP-BINDING_PERMEASE PROTEIN CYDD"/>
    <property type="match status" value="1"/>
</dbReference>
<name>A0A4S8EXB6_9BURK</name>
<gene>
    <name evidence="11" type="primary">cydD</name>
    <name evidence="11" type="ORF">E9531_12600</name>
</gene>
<feature type="transmembrane region" description="Helical" evidence="8">
    <location>
        <begin position="56"/>
        <end position="78"/>
    </location>
</feature>
<feature type="domain" description="ABC transporter" evidence="9">
    <location>
        <begin position="359"/>
        <end position="587"/>
    </location>
</feature>
<evidence type="ECO:0000256" key="5">
    <source>
        <dbReference type="ARBA" id="ARBA00022840"/>
    </source>
</evidence>
<dbReference type="InterPro" id="IPR027417">
    <property type="entry name" value="P-loop_NTPase"/>
</dbReference>
<dbReference type="Proteomes" id="UP000308917">
    <property type="component" value="Unassembled WGS sequence"/>
</dbReference>
<dbReference type="SUPFAM" id="SSF52540">
    <property type="entry name" value="P-loop containing nucleoside triphosphate hydrolases"/>
    <property type="match status" value="1"/>
</dbReference>
<dbReference type="RefSeq" id="WP_136574129.1">
    <property type="nucleotide sequence ID" value="NZ_STFG01000015.1"/>
</dbReference>
<dbReference type="InterPro" id="IPR014216">
    <property type="entry name" value="ABC_transptr_CydD"/>
</dbReference>
<sequence length="587" mass="63519">MKSHNPRKPRAGRHWSYALQGIASLVWIGQAWCIASVVSSLMLWQTEGRNALQSQSLMHSVLLAVAMVAILGLIRAALEYWGTKTTYGYARQVLTSLRQALGDRLRMASPLDARRPPSGEITSAWMEQAEAVVPWLARYQAAQWRVMIAAPIIAIVVAWHSWIAALLLLMAAPLIPLFMAIIGWRAQAISEEQMQSLGSMHGHLLERLRGLPTLRAMHAVDATAQRLSAQGRHVAQKTMKVLRVAMLSSAVLELFSALGVALVAVYIGFHLLGELPFGAWGSQLSLHSGLFILMLAPSFFEPLRELSAVWHDRANGQAAMQRLTDMLEDLAPMVHAHATGEYPIAQQELSEAESTPPSVRIVNATPQLESAPNTLSTPAAHALNIQIPAGAHVAITGPSGSGKSMLLAMVAGLVALRSGQVLLDEEAMTPENAAQLRQRMAWMGQTPHFFTGSLQRNLYLGRHRTYLPTDEAQLLGQVGLSDVFSQQHAQRLGEGGSGISGGEALRLALARLAVAERAGLLLLDEPTAHLDSQTAQQIIRTIKDLAKGKTLLVVTHDPALIAALEHTITLDGQGGATWQNHAVEAHA</sequence>
<dbReference type="InterPro" id="IPR011527">
    <property type="entry name" value="ABC1_TM_dom"/>
</dbReference>
<dbReference type="SMART" id="SM00382">
    <property type="entry name" value="AAA"/>
    <property type="match status" value="1"/>
</dbReference>
<keyword evidence="3 8" id="KW-0812">Transmembrane</keyword>
<dbReference type="CDD" id="cd18584">
    <property type="entry name" value="ABC_6TM_AarD_CydD"/>
    <property type="match status" value="1"/>
</dbReference>
<evidence type="ECO:0000256" key="1">
    <source>
        <dbReference type="ARBA" id="ARBA00004651"/>
    </source>
</evidence>
<comment type="caution">
    <text evidence="11">The sequence shown here is derived from an EMBL/GenBank/DDBJ whole genome shotgun (WGS) entry which is preliminary data.</text>
</comment>
<dbReference type="GO" id="GO:0042883">
    <property type="term" value="P:cysteine transport"/>
    <property type="evidence" value="ECO:0007669"/>
    <property type="project" value="InterPro"/>
</dbReference>
<protein>
    <submittedName>
        <fullName evidence="11">Thiol reductant ABC exporter subunit CydD</fullName>
    </submittedName>
</protein>
<feature type="domain" description="ABC transmembrane type-1" evidence="10">
    <location>
        <begin position="22"/>
        <end position="315"/>
    </location>
</feature>
<dbReference type="InterPro" id="IPR003439">
    <property type="entry name" value="ABC_transporter-like_ATP-bd"/>
</dbReference>
<evidence type="ECO:0000256" key="4">
    <source>
        <dbReference type="ARBA" id="ARBA00022741"/>
    </source>
</evidence>
<keyword evidence="6 8" id="KW-1133">Transmembrane helix</keyword>
<dbReference type="InterPro" id="IPR036640">
    <property type="entry name" value="ABC1_TM_sf"/>
</dbReference>
<keyword evidence="2" id="KW-1003">Cell membrane</keyword>
<organism evidence="11 12">
    <name type="scientific">Lampropedia puyangensis</name>
    <dbReference type="NCBI Taxonomy" id="1330072"/>
    <lineage>
        <taxon>Bacteria</taxon>
        <taxon>Pseudomonadati</taxon>
        <taxon>Pseudomonadota</taxon>
        <taxon>Betaproteobacteria</taxon>
        <taxon>Burkholderiales</taxon>
        <taxon>Comamonadaceae</taxon>
        <taxon>Lampropedia</taxon>
    </lineage>
</organism>
<dbReference type="EMBL" id="STFG01000015">
    <property type="protein sequence ID" value="THT99236.1"/>
    <property type="molecule type" value="Genomic_DNA"/>
</dbReference>
<dbReference type="AlphaFoldDB" id="A0A4S8EXB6"/>
<feature type="transmembrane region" description="Helical" evidence="8">
    <location>
        <begin position="142"/>
        <end position="159"/>
    </location>
</feature>
<evidence type="ECO:0000259" key="10">
    <source>
        <dbReference type="PROSITE" id="PS50929"/>
    </source>
</evidence>
<dbReference type="SUPFAM" id="SSF90123">
    <property type="entry name" value="ABC transporter transmembrane region"/>
    <property type="match status" value="1"/>
</dbReference>
<feature type="transmembrane region" description="Helical" evidence="8">
    <location>
        <begin position="241"/>
        <end position="267"/>
    </location>
</feature>
<accession>A0A4S8EXB6</accession>
<proteinExistence type="predicted"/>
<keyword evidence="4" id="KW-0547">Nucleotide-binding</keyword>
<evidence type="ECO:0000256" key="2">
    <source>
        <dbReference type="ARBA" id="ARBA00022475"/>
    </source>
</evidence>
<dbReference type="PROSITE" id="PS50893">
    <property type="entry name" value="ABC_TRANSPORTER_2"/>
    <property type="match status" value="1"/>
</dbReference>
<evidence type="ECO:0000313" key="11">
    <source>
        <dbReference type="EMBL" id="THT99236.1"/>
    </source>
</evidence>
<feature type="transmembrane region" description="Helical" evidence="8">
    <location>
        <begin position="165"/>
        <end position="184"/>
    </location>
</feature>
<comment type="subcellular location">
    <subcellularLocation>
        <location evidence="1">Cell membrane</location>
        <topology evidence="1">Multi-pass membrane protein</topology>
    </subcellularLocation>
</comment>
<dbReference type="OrthoDB" id="9806127at2"/>
<evidence type="ECO:0000256" key="3">
    <source>
        <dbReference type="ARBA" id="ARBA00022692"/>
    </source>
</evidence>
<dbReference type="InterPro" id="IPR039421">
    <property type="entry name" value="Type_1_exporter"/>
</dbReference>
<feature type="transmembrane region" description="Helical" evidence="8">
    <location>
        <begin position="21"/>
        <end position="44"/>
    </location>
</feature>
<dbReference type="GO" id="GO:0005886">
    <property type="term" value="C:plasma membrane"/>
    <property type="evidence" value="ECO:0007669"/>
    <property type="project" value="UniProtKB-SubCell"/>
</dbReference>